<dbReference type="InterPro" id="IPR050187">
    <property type="entry name" value="Lipid_Phosphate_FormReg"/>
</dbReference>
<dbReference type="InterPro" id="IPR016064">
    <property type="entry name" value="NAD/diacylglycerol_kinase_sf"/>
</dbReference>
<feature type="domain" description="DAGKc" evidence="9">
    <location>
        <begin position="5"/>
        <end position="143"/>
    </location>
</feature>
<dbReference type="SUPFAM" id="SSF111331">
    <property type="entry name" value="NAD kinase/diacylglycerol kinase-like"/>
    <property type="match status" value="1"/>
</dbReference>
<evidence type="ECO:0000256" key="3">
    <source>
        <dbReference type="ARBA" id="ARBA00022679"/>
    </source>
</evidence>
<comment type="caution">
    <text evidence="10">The sequence shown here is derived from an EMBL/GenBank/DDBJ whole genome shotgun (WGS) entry which is preliminary data.</text>
</comment>
<dbReference type="Proteomes" id="UP000029060">
    <property type="component" value="Unassembled WGS sequence"/>
</dbReference>
<accession>A0A087BDI1</accession>
<protein>
    <submittedName>
        <fullName evidence="10">Diacylglycerol kinase</fullName>
        <ecNumber evidence="10">2.7.1.107</ecNumber>
    </submittedName>
</protein>
<dbReference type="EMBL" id="JGZC01000010">
    <property type="protein sequence ID" value="KFI69081.1"/>
    <property type="molecule type" value="Genomic_DNA"/>
</dbReference>
<dbReference type="InterPro" id="IPR001206">
    <property type="entry name" value="Diacylglycerol_kinase_cat_dom"/>
</dbReference>
<evidence type="ECO:0000313" key="10">
    <source>
        <dbReference type="EMBL" id="KFI69081.1"/>
    </source>
</evidence>
<evidence type="ECO:0000256" key="2">
    <source>
        <dbReference type="ARBA" id="ARBA00005983"/>
    </source>
</evidence>
<comment type="similarity">
    <text evidence="2">Belongs to the diacylglycerol/lipid kinase family.</text>
</comment>
<comment type="cofactor">
    <cofactor evidence="1">
        <name>Mg(2+)</name>
        <dbReference type="ChEBI" id="CHEBI:18420"/>
    </cofactor>
</comment>
<evidence type="ECO:0000256" key="7">
    <source>
        <dbReference type="ARBA" id="ARBA00023209"/>
    </source>
</evidence>
<keyword evidence="11" id="KW-1185">Reference proteome</keyword>
<evidence type="ECO:0000259" key="9">
    <source>
        <dbReference type="PROSITE" id="PS50146"/>
    </source>
</evidence>
<dbReference type="GO" id="GO:0004143">
    <property type="term" value="F:ATP-dependent diacylglycerol kinase activity"/>
    <property type="evidence" value="ECO:0007669"/>
    <property type="project" value="UniProtKB-EC"/>
</dbReference>
<evidence type="ECO:0000256" key="1">
    <source>
        <dbReference type="ARBA" id="ARBA00001946"/>
    </source>
</evidence>
<dbReference type="InterPro" id="IPR017438">
    <property type="entry name" value="ATP-NAD_kinase_N"/>
</dbReference>
<dbReference type="PANTHER" id="PTHR12358">
    <property type="entry name" value="SPHINGOSINE KINASE"/>
    <property type="match status" value="1"/>
</dbReference>
<evidence type="ECO:0000256" key="4">
    <source>
        <dbReference type="ARBA" id="ARBA00022741"/>
    </source>
</evidence>
<keyword evidence="7" id="KW-0444">Lipid biosynthesis</keyword>
<dbReference type="Gene3D" id="2.60.200.40">
    <property type="match status" value="1"/>
</dbReference>
<dbReference type="OrthoDB" id="142078at2"/>
<evidence type="ECO:0000256" key="6">
    <source>
        <dbReference type="ARBA" id="ARBA00022840"/>
    </source>
</evidence>
<keyword evidence="8" id="KW-1208">Phospholipid metabolism</keyword>
<dbReference type="PROSITE" id="PS50146">
    <property type="entry name" value="DAGK"/>
    <property type="match status" value="1"/>
</dbReference>
<evidence type="ECO:0000313" key="11">
    <source>
        <dbReference type="Proteomes" id="UP000029060"/>
    </source>
</evidence>
<dbReference type="PANTHER" id="PTHR12358:SF54">
    <property type="entry name" value="SPHINGOSINE KINASE RELATED PROTEIN"/>
    <property type="match status" value="1"/>
</dbReference>
<evidence type="ECO:0000256" key="5">
    <source>
        <dbReference type="ARBA" id="ARBA00022777"/>
    </source>
</evidence>
<dbReference type="eggNOG" id="COG1597">
    <property type="taxonomic scope" value="Bacteria"/>
</dbReference>
<keyword evidence="6" id="KW-0067">ATP-binding</keyword>
<dbReference type="STRING" id="78345.BMERY_0578"/>
<dbReference type="Pfam" id="PF00781">
    <property type="entry name" value="DAGK_cat"/>
    <property type="match status" value="1"/>
</dbReference>
<keyword evidence="7" id="KW-0594">Phospholipid biosynthesis</keyword>
<keyword evidence="7" id="KW-0443">Lipid metabolism</keyword>
<keyword evidence="5 10" id="KW-0418">Kinase</keyword>
<dbReference type="AlphaFoldDB" id="A0A087BDI1"/>
<proteinExistence type="inferred from homology"/>
<dbReference type="EC" id="2.7.1.107" evidence="10"/>
<dbReference type="GO" id="GO:0005524">
    <property type="term" value="F:ATP binding"/>
    <property type="evidence" value="ECO:0007669"/>
    <property type="project" value="UniProtKB-KW"/>
</dbReference>
<sequence>MNEHRNHAVVAVIGNPVSNNGKGAKVDKRVMDLLVSRSEVHGFDVTDLTGGTLEESLGNLENAKGTYDYLIVVGGDGMVSLGVNAVADSGVPLGIVGVGSGNDFARGLELPVNRIETAVEGIVGAIVCGSHMDIDMGHVTSLGGAIPDGAASNDAVSNGIASNGIASNGIVPNGESESTDRRFAGMLSCGIDASINDRANHSNLPGGSFRYFAAVLMELMHMKRYGYHVVITDEHGDVEERDIVTPLLTVANSRHIGGGIELSPYSSFEDGLLDMVWMERVPTLPEIAKALRHAYDGKVLACDFLAWRRVRSVSITCAEEGDEPPVLMADGESVGMLPVHVEAAGRTLRVLVPPAVVDWHRRERGEEQLLHAIERDGRDPVTGSFLR</sequence>
<dbReference type="Gene3D" id="3.40.50.10330">
    <property type="entry name" value="Probable inorganic polyphosphate/atp-NAD kinase, domain 1"/>
    <property type="match status" value="1"/>
</dbReference>
<organism evidence="10 11">
    <name type="scientific">Bifidobacterium merycicum</name>
    <dbReference type="NCBI Taxonomy" id="78345"/>
    <lineage>
        <taxon>Bacteria</taxon>
        <taxon>Bacillati</taxon>
        <taxon>Actinomycetota</taxon>
        <taxon>Actinomycetes</taxon>
        <taxon>Bifidobacteriales</taxon>
        <taxon>Bifidobacteriaceae</taxon>
        <taxon>Bifidobacterium</taxon>
    </lineage>
</organism>
<reference evidence="10 11" key="1">
    <citation type="submission" date="2014-03" db="EMBL/GenBank/DDBJ databases">
        <title>Genomics of Bifidobacteria.</title>
        <authorList>
            <person name="Ventura M."/>
            <person name="Milani C."/>
            <person name="Lugli G.A."/>
        </authorList>
    </citation>
    <scope>NUCLEOTIDE SEQUENCE [LARGE SCALE GENOMIC DNA]</scope>
    <source>
        <strain evidence="10 11">LMG 11341</strain>
    </source>
</reference>
<dbReference type="GO" id="GO:0008654">
    <property type="term" value="P:phospholipid biosynthetic process"/>
    <property type="evidence" value="ECO:0007669"/>
    <property type="project" value="UniProtKB-KW"/>
</dbReference>
<name>A0A087BDI1_9BIFI</name>
<gene>
    <name evidence="10" type="ORF">BMERY_0578</name>
</gene>
<dbReference type="Pfam" id="PF19279">
    <property type="entry name" value="YegS_C"/>
    <property type="match status" value="1"/>
</dbReference>
<dbReference type="InterPro" id="IPR045540">
    <property type="entry name" value="YegS/DAGK_C"/>
</dbReference>
<dbReference type="RefSeq" id="WP_033522633.1">
    <property type="nucleotide sequence ID" value="NZ_JGZC01000010.1"/>
</dbReference>
<keyword evidence="4" id="KW-0547">Nucleotide-binding</keyword>
<keyword evidence="3 10" id="KW-0808">Transferase</keyword>
<evidence type="ECO:0000256" key="8">
    <source>
        <dbReference type="ARBA" id="ARBA00023264"/>
    </source>
</evidence>